<organism evidence="2 3">
    <name type="scientific">Candidatus Beckwithbacteria bacterium CG1_02_47_37</name>
    <dbReference type="NCBI Taxonomy" id="1805034"/>
    <lineage>
        <taxon>Bacteria</taxon>
        <taxon>Candidatus Beckwithiibacteriota</taxon>
    </lineage>
</organism>
<feature type="region of interest" description="Disordered" evidence="1">
    <location>
        <begin position="1"/>
        <end position="59"/>
    </location>
</feature>
<proteinExistence type="predicted"/>
<dbReference type="STRING" id="1805034.AUJ59_04615"/>
<dbReference type="EMBL" id="MNUI01000084">
    <property type="protein sequence ID" value="OIN88116.1"/>
    <property type="molecule type" value="Genomic_DNA"/>
</dbReference>
<dbReference type="Proteomes" id="UP000183144">
    <property type="component" value="Unassembled WGS sequence"/>
</dbReference>
<evidence type="ECO:0000313" key="3">
    <source>
        <dbReference type="Proteomes" id="UP000183144"/>
    </source>
</evidence>
<comment type="caution">
    <text evidence="2">The sequence shown here is derived from an EMBL/GenBank/DDBJ whole genome shotgun (WGS) entry which is preliminary data.</text>
</comment>
<evidence type="ECO:0000313" key="2">
    <source>
        <dbReference type="EMBL" id="OIN88116.1"/>
    </source>
</evidence>
<name>A0A1J4RPB9_9BACT</name>
<dbReference type="AlphaFoldDB" id="A0A1J4RPB9"/>
<evidence type="ECO:0000256" key="1">
    <source>
        <dbReference type="SAM" id="MobiDB-lite"/>
    </source>
</evidence>
<feature type="compositionally biased region" description="Pro residues" evidence="1">
    <location>
        <begin position="49"/>
        <end position="59"/>
    </location>
</feature>
<sequence>MAEPTPRPIGEIEAEMGEAVAEQPVEREAPPPLPSVVHIQPVEDLGPLQKPPPPVAPAA</sequence>
<accession>A0A1J4RPB9</accession>
<gene>
    <name evidence="2" type="ORF">AUJ59_04615</name>
</gene>
<protein>
    <submittedName>
        <fullName evidence="2">Uncharacterized protein</fullName>
    </submittedName>
</protein>
<reference evidence="2 3" key="1">
    <citation type="journal article" date="2016" name="Environ. Microbiol.">
        <title>Genomic resolution of a cold subsurface aquifer community provides metabolic insights for novel microbes adapted to high CO concentrations.</title>
        <authorList>
            <person name="Probst A.J."/>
            <person name="Castelle C.J."/>
            <person name="Singh A."/>
            <person name="Brown C.T."/>
            <person name="Anantharaman K."/>
            <person name="Sharon I."/>
            <person name="Hug L.A."/>
            <person name="Burstein D."/>
            <person name="Emerson J.B."/>
            <person name="Thomas B.C."/>
            <person name="Banfield J.F."/>
        </authorList>
    </citation>
    <scope>NUCLEOTIDE SEQUENCE [LARGE SCALE GENOMIC DNA]</scope>
    <source>
        <strain evidence="2">CG1_02_47_37</strain>
    </source>
</reference>